<sequence>MRENKPNPWSETGQARWPATGPTVVTEAVAVGAEEPALKMAA</sequence>
<accession>A0A6J4IER2</accession>
<organism evidence="2">
    <name type="scientific">uncultured Armatimonadetes bacterium</name>
    <dbReference type="NCBI Taxonomy" id="157466"/>
    <lineage>
        <taxon>Bacteria</taxon>
        <taxon>Bacillati</taxon>
        <taxon>Armatimonadota</taxon>
        <taxon>environmental samples</taxon>
    </lineage>
</organism>
<name>A0A6J4IER2_9BACT</name>
<evidence type="ECO:0000256" key="1">
    <source>
        <dbReference type="SAM" id="MobiDB-lite"/>
    </source>
</evidence>
<dbReference type="EMBL" id="CADCTO010000226">
    <property type="protein sequence ID" value="CAA9248198.1"/>
    <property type="molecule type" value="Genomic_DNA"/>
</dbReference>
<evidence type="ECO:0000313" key="2">
    <source>
        <dbReference type="EMBL" id="CAA9248198.1"/>
    </source>
</evidence>
<dbReference type="AlphaFoldDB" id="A0A6J4IER2"/>
<reference evidence="2" key="1">
    <citation type="submission" date="2020-02" db="EMBL/GenBank/DDBJ databases">
        <authorList>
            <person name="Meier V. D."/>
        </authorList>
    </citation>
    <scope>NUCLEOTIDE SEQUENCE</scope>
    <source>
        <strain evidence="2">AVDCRST_MAG63</strain>
    </source>
</reference>
<protein>
    <submittedName>
        <fullName evidence="2">Uncharacterized protein</fullName>
    </submittedName>
</protein>
<feature type="region of interest" description="Disordered" evidence="1">
    <location>
        <begin position="1"/>
        <end position="21"/>
    </location>
</feature>
<proteinExistence type="predicted"/>
<gene>
    <name evidence="2" type="ORF">AVDCRST_MAG63-1793</name>
</gene>